<feature type="chain" id="PRO_5045265789" evidence="13">
    <location>
        <begin position="47"/>
        <end position="782"/>
    </location>
</feature>
<accession>A0ABX7P667</accession>
<feature type="domain" description="TonB-dependent receptor-like beta-barrel" evidence="14">
    <location>
        <begin position="298"/>
        <end position="752"/>
    </location>
</feature>
<dbReference type="Proteomes" id="UP000662747">
    <property type="component" value="Chromosome"/>
</dbReference>
<dbReference type="Gene3D" id="2.170.130.10">
    <property type="entry name" value="TonB-dependent receptor, plug domain"/>
    <property type="match status" value="1"/>
</dbReference>
<evidence type="ECO:0000313" key="16">
    <source>
        <dbReference type="EMBL" id="QSQ25887.1"/>
    </source>
</evidence>
<evidence type="ECO:0000256" key="13">
    <source>
        <dbReference type="SAM" id="SignalP"/>
    </source>
</evidence>
<evidence type="ECO:0000256" key="1">
    <source>
        <dbReference type="ARBA" id="ARBA00004571"/>
    </source>
</evidence>
<dbReference type="SUPFAM" id="SSF56935">
    <property type="entry name" value="Porins"/>
    <property type="match status" value="1"/>
</dbReference>
<keyword evidence="3 10" id="KW-0813">Transport</keyword>
<feature type="region of interest" description="Disordered" evidence="12">
    <location>
        <begin position="63"/>
        <end position="100"/>
    </location>
</feature>
<dbReference type="PANTHER" id="PTHR32552">
    <property type="entry name" value="FERRICHROME IRON RECEPTOR-RELATED"/>
    <property type="match status" value="1"/>
</dbReference>
<evidence type="ECO:0000259" key="15">
    <source>
        <dbReference type="Pfam" id="PF07715"/>
    </source>
</evidence>
<evidence type="ECO:0000256" key="3">
    <source>
        <dbReference type="ARBA" id="ARBA00022448"/>
    </source>
</evidence>
<dbReference type="InterPro" id="IPR000531">
    <property type="entry name" value="Beta-barrel_TonB"/>
</dbReference>
<dbReference type="EMBL" id="CP071090">
    <property type="protein sequence ID" value="QSQ25887.1"/>
    <property type="molecule type" value="Genomic_DNA"/>
</dbReference>
<dbReference type="Pfam" id="PF00593">
    <property type="entry name" value="TonB_dep_Rec_b-barrel"/>
    <property type="match status" value="1"/>
</dbReference>
<feature type="compositionally biased region" description="Polar residues" evidence="12">
    <location>
        <begin position="81"/>
        <end position="100"/>
    </location>
</feature>
<evidence type="ECO:0000256" key="2">
    <source>
        <dbReference type="ARBA" id="ARBA00009810"/>
    </source>
</evidence>
<dbReference type="Pfam" id="PF07715">
    <property type="entry name" value="Plug"/>
    <property type="match status" value="1"/>
</dbReference>
<dbReference type="InterPro" id="IPR036942">
    <property type="entry name" value="Beta-barrel_TonB_sf"/>
</dbReference>
<dbReference type="RefSeq" id="WP_206727438.1">
    <property type="nucleotide sequence ID" value="NZ_CP071090.1"/>
</dbReference>
<evidence type="ECO:0000256" key="11">
    <source>
        <dbReference type="RuleBase" id="RU003357"/>
    </source>
</evidence>
<name>A0ABX7P667_9BACT</name>
<proteinExistence type="inferred from homology"/>
<evidence type="ECO:0000313" key="17">
    <source>
        <dbReference type="Proteomes" id="UP000662747"/>
    </source>
</evidence>
<dbReference type="CDD" id="cd01347">
    <property type="entry name" value="ligand_gated_channel"/>
    <property type="match status" value="1"/>
</dbReference>
<keyword evidence="4 10" id="KW-1134">Transmembrane beta strand</keyword>
<dbReference type="Gene3D" id="2.40.170.20">
    <property type="entry name" value="TonB-dependent receptor, beta-barrel domain"/>
    <property type="match status" value="1"/>
</dbReference>
<evidence type="ECO:0000256" key="6">
    <source>
        <dbReference type="ARBA" id="ARBA00023077"/>
    </source>
</evidence>
<dbReference type="PANTHER" id="PTHR32552:SF83">
    <property type="entry name" value="BLR3904 PROTEIN"/>
    <property type="match status" value="1"/>
</dbReference>
<evidence type="ECO:0000256" key="7">
    <source>
        <dbReference type="ARBA" id="ARBA00023136"/>
    </source>
</evidence>
<dbReference type="InterPro" id="IPR010105">
    <property type="entry name" value="TonB_sidphr_rcpt"/>
</dbReference>
<gene>
    <name evidence="16" type="ORF">JY651_13560</name>
</gene>
<evidence type="ECO:0000256" key="4">
    <source>
        <dbReference type="ARBA" id="ARBA00022452"/>
    </source>
</evidence>
<sequence>MSPKNPRTPGIRSSVGHSGGVRAALRPWGQAAVGLASALAATSAVAQEPATAPVDPATQPAVQVEGAEKAGATEATPAAPQSGTDTTTQPSEQGTENTFVLPTVKVEGEAERGYQAKESSLTRLPKPLVQTPQTVTVVTEEVLEEQQVTTVREALRNVSGITVSAGEGGRQGDVFILRGFSAQNDISRDGARDLGWYSRDTFNLEGVEAYFGPSSVLFGRGSTGGAINVVTKKPKKTSFQEVSLSGGTAPSGRLAVDLNQALSEDFQLRLNAMGELSSAASRDVVKDNRAGIAPSLRYQLGENTTFEADYLFQRESGVPDYGEPYYNSYPVSTSLDVPRNSFYGVEGEDKTRVDAHVASGRLLQRFGEGLLLTNTLRFGRVDRFSRPTSPRGLTPTVDPTTIGRQRYETETDNSYLANLADVRGNFETGLLKHTTNAGVELTWEKRGQDRYNLNAVGLPTGANLPADLFDPDPQPDLSSVQRVFSTANTTLQRTLGLYAADQVEIGKYVEVLGSIRYDVFNTDYVTTAATGVKTRFESSDHLFNWRAGLVLKPTEKTSVYGMYGTSANPSAEVAQLAADTVSLEPEKNNIVEVGAKGQFLGDKLGLTGAVFRITKTNARVPNTDPDGPPTVLEGEQRVQGFNVGVAGTVTSDLRVLANYTLMDSAITEHTNPYLVGQRLQNTPRHSLSLWTTYQVIEHLSVGGGAVYQDVTSVSNPTSAATPTNYVPNFWRFDAFASYEWDKAQFQLNVYNLTDTLYYDQYYAGHAVPADGVSALLTARYRF</sequence>
<evidence type="ECO:0000256" key="5">
    <source>
        <dbReference type="ARBA" id="ARBA00022692"/>
    </source>
</evidence>
<comment type="similarity">
    <text evidence="2 10 11">Belongs to the TonB-dependent receptor family.</text>
</comment>
<comment type="subcellular location">
    <subcellularLocation>
        <location evidence="1 10">Cell outer membrane</location>
        <topology evidence="1 10">Multi-pass membrane protein</topology>
    </subcellularLocation>
</comment>
<evidence type="ECO:0000259" key="14">
    <source>
        <dbReference type="Pfam" id="PF00593"/>
    </source>
</evidence>
<dbReference type="InterPro" id="IPR039426">
    <property type="entry name" value="TonB-dep_rcpt-like"/>
</dbReference>
<keyword evidence="9 10" id="KW-0998">Cell outer membrane</keyword>
<keyword evidence="6 11" id="KW-0798">TonB box</keyword>
<dbReference type="InterPro" id="IPR012910">
    <property type="entry name" value="Plug_dom"/>
</dbReference>
<feature type="signal peptide" evidence="13">
    <location>
        <begin position="1"/>
        <end position="46"/>
    </location>
</feature>
<evidence type="ECO:0000256" key="12">
    <source>
        <dbReference type="SAM" id="MobiDB-lite"/>
    </source>
</evidence>
<protein>
    <submittedName>
        <fullName evidence="16">TonB-dependent siderophore receptor</fullName>
    </submittedName>
</protein>
<evidence type="ECO:0000256" key="10">
    <source>
        <dbReference type="PROSITE-ProRule" id="PRU01360"/>
    </source>
</evidence>
<keyword evidence="8 16" id="KW-0675">Receptor</keyword>
<dbReference type="PROSITE" id="PS52016">
    <property type="entry name" value="TONB_DEPENDENT_REC_3"/>
    <property type="match status" value="1"/>
</dbReference>
<evidence type="ECO:0000256" key="9">
    <source>
        <dbReference type="ARBA" id="ARBA00023237"/>
    </source>
</evidence>
<organism evidence="16 17">
    <name type="scientific">Pyxidicoccus parkwayensis</name>
    <dbReference type="NCBI Taxonomy" id="2813578"/>
    <lineage>
        <taxon>Bacteria</taxon>
        <taxon>Pseudomonadati</taxon>
        <taxon>Myxococcota</taxon>
        <taxon>Myxococcia</taxon>
        <taxon>Myxococcales</taxon>
        <taxon>Cystobacterineae</taxon>
        <taxon>Myxococcaceae</taxon>
        <taxon>Pyxidicoccus</taxon>
    </lineage>
</organism>
<keyword evidence="5 10" id="KW-0812">Transmembrane</keyword>
<keyword evidence="17" id="KW-1185">Reference proteome</keyword>
<keyword evidence="7 10" id="KW-0472">Membrane</keyword>
<reference evidence="16 17" key="1">
    <citation type="submission" date="2021-02" db="EMBL/GenBank/DDBJ databases">
        <title>De Novo genome assembly of isolated myxobacteria.</title>
        <authorList>
            <person name="Stevens D.C."/>
        </authorList>
    </citation>
    <scope>NUCLEOTIDE SEQUENCE [LARGE SCALE GENOMIC DNA]</scope>
    <source>
        <strain evidence="17">SCPEA02</strain>
    </source>
</reference>
<dbReference type="NCBIfam" id="TIGR01783">
    <property type="entry name" value="TonB-siderophor"/>
    <property type="match status" value="1"/>
</dbReference>
<feature type="compositionally biased region" description="Low complexity" evidence="12">
    <location>
        <begin position="69"/>
        <end position="80"/>
    </location>
</feature>
<keyword evidence="13" id="KW-0732">Signal</keyword>
<evidence type="ECO:0000256" key="8">
    <source>
        <dbReference type="ARBA" id="ARBA00023170"/>
    </source>
</evidence>
<dbReference type="InterPro" id="IPR037066">
    <property type="entry name" value="Plug_dom_sf"/>
</dbReference>
<feature type="domain" description="TonB-dependent receptor plug" evidence="15">
    <location>
        <begin position="129"/>
        <end position="226"/>
    </location>
</feature>